<keyword evidence="1" id="KW-0812">Transmembrane</keyword>
<keyword evidence="3" id="KW-0614">Plasmid</keyword>
<keyword evidence="1" id="KW-1133">Transmembrane helix</keyword>
<keyword evidence="1" id="KW-0472">Membrane</keyword>
<proteinExistence type="predicted"/>
<dbReference type="EMBL" id="CP049222">
    <property type="protein sequence ID" value="QTG17488.1"/>
    <property type="molecule type" value="Genomic_DNA"/>
</dbReference>
<reference evidence="3" key="1">
    <citation type="submission" date="2020-02" db="EMBL/GenBank/DDBJ databases">
        <title>Unexpected conservation and global transmission of agrobacterial virulence plasmids.</title>
        <authorList>
            <person name="Weisberg A.J."/>
            <person name="Davis E.W. II"/>
            <person name="Tabima J.R."/>
            <person name="Belcher M.S."/>
            <person name="Miller M."/>
            <person name="Kuo C.-H."/>
            <person name="Loper J.E."/>
            <person name="Grunwald N.J."/>
            <person name="Putnam M.L."/>
            <person name="Chang J.H."/>
        </authorList>
    </citation>
    <scope>NUCLEOTIDE SEQUENCE</scope>
    <source>
        <strain evidence="3">Q15/94</strain>
        <plasmid evidence="3">pQ15_94_5</plasmid>
    </source>
</reference>
<evidence type="ECO:0000256" key="1">
    <source>
        <dbReference type="SAM" id="Phobius"/>
    </source>
</evidence>
<dbReference type="RefSeq" id="WP_333723073.1">
    <property type="nucleotide sequence ID" value="NZ_CP049222.1"/>
</dbReference>
<geneLocation type="plasmid" evidence="3 4">
    <name>pQ15_94_5</name>
</geneLocation>
<evidence type="ECO:0000313" key="4">
    <source>
        <dbReference type="Proteomes" id="UP000663946"/>
    </source>
</evidence>
<feature type="transmembrane region" description="Helical" evidence="1">
    <location>
        <begin position="16"/>
        <end position="35"/>
    </location>
</feature>
<dbReference type="Pfam" id="PF09813">
    <property type="entry name" value="Coa3_cc"/>
    <property type="match status" value="1"/>
</dbReference>
<dbReference type="InterPro" id="IPR018628">
    <property type="entry name" value="Coa3_CC"/>
</dbReference>
<organism evidence="3 4">
    <name type="scientific">Agrobacterium tumefaciens</name>
    <dbReference type="NCBI Taxonomy" id="358"/>
    <lineage>
        <taxon>Bacteria</taxon>
        <taxon>Pseudomonadati</taxon>
        <taxon>Pseudomonadota</taxon>
        <taxon>Alphaproteobacteria</taxon>
        <taxon>Hyphomicrobiales</taxon>
        <taxon>Rhizobiaceae</taxon>
        <taxon>Rhizobium/Agrobacterium group</taxon>
        <taxon>Agrobacterium</taxon>
        <taxon>Agrobacterium tumefaciens complex</taxon>
    </lineage>
</organism>
<dbReference type="AlphaFoldDB" id="A0AAJ4TDW4"/>
<accession>A0AAJ4TDW4</accession>
<sequence length="54" mass="6065">MAKSDDRMRRVRRNNWIMLALLAAFVVAVFSYSFLHIGREARPEGAGTATSARP</sequence>
<dbReference type="Proteomes" id="UP000663946">
    <property type="component" value="Plasmid pQ15_94_5"/>
</dbReference>
<feature type="domain" description="Cytochrome c oxidase assembly factor 3 mitochondrial coiled-coil" evidence="2">
    <location>
        <begin position="7"/>
        <end position="40"/>
    </location>
</feature>
<evidence type="ECO:0000313" key="3">
    <source>
        <dbReference type="EMBL" id="QTG17488.1"/>
    </source>
</evidence>
<name>A0AAJ4TDW4_AGRTU</name>
<evidence type="ECO:0000259" key="2">
    <source>
        <dbReference type="Pfam" id="PF09813"/>
    </source>
</evidence>
<protein>
    <recommendedName>
        <fullName evidence="2">Cytochrome c oxidase assembly factor 3 mitochondrial coiled-coil domain-containing protein</fullName>
    </recommendedName>
</protein>
<gene>
    <name evidence="3" type="ORF">G6M86_29890</name>
</gene>